<dbReference type="SUPFAM" id="SSF51735">
    <property type="entry name" value="NAD(P)-binding Rossmann-fold domains"/>
    <property type="match status" value="1"/>
</dbReference>
<dbReference type="InterPro" id="IPR036291">
    <property type="entry name" value="NAD(P)-bd_dom_sf"/>
</dbReference>
<dbReference type="Gene3D" id="3.40.50.720">
    <property type="entry name" value="NAD(P)-binding Rossmann-like Domain"/>
    <property type="match status" value="1"/>
</dbReference>
<evidence type="ECO:0008006" key="5">
    <source>
        <dbReference type="Google" id="ProtNLM"/>
    </source>
</evidence>
<dbReference type="HOGENOM" id="CLU_010194_1_3_6"/>
<dbReference type="PANTHER" id="PTHR43639">
    <property type="entry name" value="OXIDOREDUCTASE, SHORT-CHAIN DEHYDROGENASE/REDUCTASE FAMILY (AFU_ORTHOLOGUE AFUA_5G02870)"/>
    <property type="match status" value="1"/>
</dbReference>
<dbReference type="RefSeq" id="WP_004825564.1">
    <property type="nucleotide sequence ID" value="NZ_KB849460.1"/>
</dbReference>
<keyword evidence="2" id="KW-0560">Oxidoreductase</keyword>
<reference evidence="3 4" key="1">
    <citation type="submission" date="2013-02" db="EMBL/GenBank/DDBJ databases">
        <title>The Genome Sequence of Acinetobacter bereziniae NIPH 3.</title>
        <authorList>
            <consortium name="The Broad Institute Genome Sequencing Platform"/>
            <consortium name="The Broad Institute Genome Sequencing Center for Infectious Disease"/>
            <person name="Cerqueira G."/>
            <person name="Feldgarden M."/>
            <person name="Courvalin P."/>
            <person name="Perichon B."/>
            <person name="Grillot-Courvalin C."/>
            <person name="Clermont D."/>
            <person name="Rocha E."/>
            <person name="Yoon E.-J."/>
            <person name="Nemec A."/>
            <person name="Walker B."/>
            <person name="Young S.K."/>
            <person name="Zeng Q."/>
            <person name="Gargeya S."/>
            <person name="Fitzgerald M."/>
            <person name="Haas B."/>
            <person name="Abouelleil A."/>
            <person name="Alvarado L."/>
            <person name="Arachchi H.M."/>
            <person name="Berlin A.M."/>
            <person name="Chapman S.B."/>
            <person name="Dewar J."/>
            <person name="Goldberg J."/>
            <person name="Griggs A."/>
            <person name="Gujja S."/>
            <person name="Hansen M."/>
            <person name="Howarth C."/>
            <person name="Imamovic A."/>
            <person name="Larimer J."/>
            <person name="McCowan C."/>
            <person name="Murphy C."/>
            <person name="Neiman D."/>
            <person name="Pearson M."/>
            <person name="Priest M."/>
            <person name="Roberts A."/>
            <person name="Saif S."/>
            <person name="Shea T."/>
            <person name="Sisk P."/>
            <person name="Sykes S."/>
            <person name="Wortman J."/>
            <person name="Nusbaum C."/>
            <person name="Birren B."/>
        </authorList>
    </citation>
    <scope>NUCLEOTIDE SEQUENCE [LARGE SCALE GENOMIC DNA]</scope>
    <source>
        <strain evidence="3 4">NIPH 3</strain>
    </source>
</reference>
<accession>N8YFM7</accession>
<dbReference type="PRINTS" id="PR00081">
    <property type="entry name" value="GDHRDH"/>
</dbReference>
<evidence type="ECO:0000256" key="1">
    <source>
        <dbReference type="ARBA" id="ARBA00006484"/>
    </source>
</evidence>
<dbReference type="Proteomes" id="UP000013270">
    <property type="component" value="Unassembled WGS sequence"/>
</dbReference>
<dbReference type="GeneID" id="69460620"/>
<dbReference type="InterPro" id="IPR002347">
    <property type="entry name" value="SDR_fam"/>
</dbReference>
<organism evidence="3 4">
    <name type="scientific">Acinetobacter bereziniae NIPH 3</name>
    <dbReference type="NCBI Taxonomy" id="1217651"/>
    <lineage>
        <taxon>Bacteria</taxon>
        <taxon>Pseudomonadati</taxon>
        <taxon>Pseudomonadota</taxon>
        <taxon>Gammaproteobacteria</taxon>
        <taxon>Moraxellales</taxon>
        <taxon>Moraxellaceae</taxon>
        <taxon>Acinetobacter</taxon>
    </lineage>
</organism>
<dbReference type="PRINTS" id="PR00080">
    <property type="entry name" value="SDRFAMILY"/>
</dbReference>
<comment type="similarity">
    <text evidence="1">Belongs to the short-chain dehydrogenases/reductases (SDR) family.</text>
</comment>
<gene>
    <name evidence="3" type="ORF">F963_04108</name>
</gene>
<dbReference type="Pfam" id="PF13561">
    <property type="entry name" value="adh_short_C2"/>
    <property type="match status" value="1"/>
</dbReference>
<dbReference type="FunFam" id="3.40.50.720:FF:000173">
    <property type="entry name" value="3-oxoacyl-[acyl-carrier protein] reductase"/>
    <property type="match status" value="1"/>
</dbReference>
<comment type="caution">
    <text evidence="3">The sequence shown here is derived from an EMBL/GenBank/DDBJ whole genome shotgun (WGS) entry which is preliminary data.</text>
</comment>
<dbReference type="PANTHER" id="PTHR43639:SF1">
    <property type="entry name" value="SHORT-CHAIN DEHYDROGENASE_REDUCTASE FAMILY PROTEIN"/>
    <property type="match status" value="1"/>
</dbReference>
<name>N8YFM7_ACIBZ</name>
<sequence length="261" mass="27804">MKRISDIKSRPLALITGGRRGIGASVVMQLASEGFDIVFTCRHEDAKSTALCAEVESVGGKALAIASELENLEAQQQLIDKVIAWGGKIDCLVNNAGIGSPCRGDLLAMQPEAFDLVINTNLRGTFFFTQLVAKHMLSVPSQHPRSIITISSVSAEMASPERGEYCLSKAALAMSTKLFALRLAAANIGVFEIRPGVIRTDMTAGVANKYEERFKNGLVPMARWGETEDIAVAVSSLASGKLNFSTGSVINIDGGLSIPTF</sequence>
<evidence type="ECO:0000313" key="3">
    <source>
        <dbReference type="EMBL" id="ENV20059.1"/>
    </source>
</evidence>
<protein>
    <recommendedName>
        <fullName evidence="5">3-ketoacyl-ACP reductase</fullName>
    </recommendedName>
</protein>
<evidence type="ECO:0000256" key="2">
    <source>
        <dbReference type="ARBA" id="ARBA00023002"/>
    </source>
</evidence>
<proteinExistence type="inferred from homology"/>
<evidence type="ECO:0000313" key="4">
    <source>
        <dbReference type="Proteomes" id="UP000013270"/>
    </source>
</evidence>
<dbReference type="NCBIfam" id="NF009386">
    <property type="entry name" value="PRK12745.1"/>
    <property type="match status" value="1"/>
</dbReference>
<dbReference type="PATRIC" id="fig|1217651.3.peg.4051"/>
<dbReference type="GO" id="GO:0016491">
    <property type="term" value="F:oxidoreductase activity"/>
    <property type="evidence" value="ECO:0007669"/>
    <property type="project" value="UniProtKB-KW"/>
</dbReference>
<dbReference type="EMBL" id="APPK01000054">
    <property type="protein sequence ID" value="ENV20059.1"/>
    <property type="molecule type" value="Genomic_DNA"/>
</dbReference>
<dbReference type="AlphaFoldDB" id="N8YFM7"/>